<sequence length="370" mass="41502">MQHTKQILSKSVHKQSKVQANGGLKSKAHIRAFQQACNIFMGFNGTARTSATSIRASSSGAIPIAVHNLSPDHLDAFTQAITRIIVMDLTTHVFTQIVYGKPVSQHTYDYAKCCPILNPVPATALPEAVEIAKCYQSHFQADSLMVDSMLAQSYQNTTIGSKEFKLRLLEITATTFHGMAVSIFNQVHDKGSDSCNPSSSTSNKDQLARPSSELPTRLLHADYMDYDWYPSGLADGVGYWAELCLFGGVVLFNRGDSECEALDAYLHPKFPYKIFKLSDSQVDSFVDFALSATDQAQNQPPSPLPIRTEKYAPRICPDESMALHIFRNKYERKPRHLRGLRPSYHRPLRLEDDPQMMDFIESYQKQRNSD</sequence>
<gene>
    <name evidence="2" type="ORF">UREG_00771</name>
</gene>
<reference evidence="3" key="1">
    <citation type="journal article" date="2009" name="Genome Res.">
        <title>Comparative genomic analyses of the human fungal pathogens Coccidioides and their relatives.</title>
        <authorList>
            <person name="Sharpton T.J."/>
            <person name="Stajich J.E."/>
            <person name="Rounsley S.D."/>
            <person name="Gardner M.J."/>
            <person name="Wortman J.R."/>
            <person name="Jordar V.S."/>
            <person name="Maiti R."/>
            <person name="Kodira C.D."/>
            <person name="Neafsey D.E."/>
            <person name="Zeng Q."/>
            <person name="Hung C.-Y."/>
            <person name="McMahan C."/>
            <person name="Muszewska A."/>
            <person name="Grynberg M."/>
            <person name="Mandel M.A."/>
            <person name="Kellner E.M."/>
            <person name="Barker B.M."/>
            <person name="Galgiani J.N."/>
            <person name="Orbach M.J."/>
            <person name="Kirkland T.N."/>
            <person name="Cole G.T."/>
            <person name="Henn M.R."/>
            <person name="Birren B.W."/>
            <person name="Taylor J.W."/>
        </authorList>
    </citation>
    <scope>NUCLEOTIDE SEQUENCE [LARGE SCALE GENOMIC DNA]</scope>
    <source>
        <strain evidence="3">UAMH 1704</strain>
    </source>
</reference>
<evidence type="ECO:0000313" key="2">
    <source>
        <dbReference type="EMBL" id="EEP75924.1"/>
    </source>
</evidence>
<dbReference type="AlphaFoldDB" id="C4JED2"/>
<dbReference type="Proteomes" id="UP000002058">
    <property type="component" value="Unassembled WGS sequence"/>
</dbReference>
<accession>C4JED2</accession>
<keyword evidence="3" id="KW-1185">Reference proteome</keyword>
<dbReference type="VEuPathDB" id="FungiDB:UREG_00771"/>
<feature type="compositionally biased region" description="Low complexity" evidence="1">
    <location>
        <begin position="193"/>
        <end position="202"/>
    </location>
</feature>
<dbReference type="eggNOG" id="ENOG502SRFT">
    <property type="taxonomic scope" value="Eukaryota"/>
</dbReference>
<protein>
    <submittedName>
        <fullName evidence="2">Uncharacterized protein</fullName>
    </submittedName>
</protein>
<dbReference type="RefSeq" id="XP_002541257.1">
    <property type="nucleotide sequence ID" value="XM_002541211.1"/>
</dbReference>
<evidence type="ECO:0000256" key="1">
    <source>
        <dbReference type="SAM" id="MobiDB-lite"/>
    </source>
</evidence>
<dbReference type="EMBL" id="CH476615">
    <property type="protein sequence ID" value="EEP75924.1"/>
    <property type="molecule type" value="Genomic_DNA"/>
</dbReference>
<evidence type="ECO:0000313" key="3">
    <source>
        <dbReference type="Proteomes" id="UP000002058"/>
    </source>
</evidence>
<dbReference type="GeneID" id="8444366"/>
<dbReference type="InParanoid" id="C4JED2"/>
<proteinExistence type="predicted"/>
<dbReference type="HOGENOM" id="CLU_054623_1_0_1"/>
<dbReference type="OrthoDB" id="5346581at2759"/>
<dbReference type="OMA" id="RKSFHNN"/>
<organism evidence="2 3">
    <name type="scientific">Uncinocarpus reesii (strain UAMH 1704)</name>
    <dbReference type="NCBI Taxonomy" id="336963"/>
    <lineage>
        <taxon>Eukaryota</taxon>
        <taxon>Fungi</taxon>
        <taxon>Dikarya</taxon>
        <taxon>Ascomycota</taxon>
        <taxon>Pezizomycotina</taxon>
        <taxon>Eurotiomycetes</taxon>
        <taxon>Eurotiomycetidae</taxon>
        <taxon>Onygenales</taxon>
        <taxon>Onygenaceae</taxon>
        <taxon>Uncinocarpus</taxon>
    </lineage>
</organism>
<dbReference type="KEGG" id="ure:UREG_00771"/>
<feature type="region of interest" description="Disordered" evidence="1">
    <location>
        <begin position="192"/>
        <end position="211"/>
    </location>
</feature>
<name>C4JED2_UNCRE</name>